<name>A0ABT5KL10_9BURK</name>
<evidence type="ECO:0000256" key="1">
    <source>
        <dbReference type="SAM" id="MobiDB-lite"/>
    </source>
</evidence>
<accession>A0ABT5KL10</accession>
<protein>
    <recommendedName>
        <fullName evidence="4">Transmembrane protein</fullName>
    </recommendedName>
</protein>
<evidence type="ECO:0000313" key="2">
    <source>
        <dbReference type="EMBL" id="MDC8783599.1"/>
    </source>
</evidence>
<feature type="region of interest" description="Disordered" evidence="1">
    <location>
        <begin position="59"/>
        <end position="85"/>
    </location>
</feature>
<reference evidence="2 3" key="1">
    <citation type="submission" date="2022-10" db="EMBL/GenBank/DDBJ databases">
        <title>paucibacter sp. hw8 Genome sequencing.</title>
        <authorList>
            <person name="Park S."/>
        </authorList>
    </citation>
    <scope>NUCLEOTIDE SEQUENCE [LARGE SCALE GENOMIC DNA]</scope>
    <source>
        <strain evidence="3">hw8</strain>
    </source>
</reference>
<organism evidence="2 3">
    <name type="scientific">Roseateles koreensis</name>
    <dbReference type="NCBI Taxonomy" id="2987526"/>
    <lineage>
        <taxon>Bacteria</taxon>
        <taxon>Pseudomonadati</taxon>
        <taxon>Pseudomonadota</taxon>
        <taxon>Betaproteobacteria</taxon>
        <taxon>Burkholderiales</taxon>
        <taxon>Sphaerotilaceae</taxon>
        <taxon>Roseateles</taxon>
    </lineage>
</organism>
<gene>
    <name evidence="2" type="ORF">PRZ01_00140</name>
</gene>
<dbReference type="Proteomes" id="UP001219862">
    <property type="component" value="Unassembled WGS sequence"/>
</dbReference>
<evidence type="ECO:0008006" key="4">
    <source>
        <dbReference type="Google" id="ProtNLM"/>
    </source>
</evidence>
<dbReference type="RefSeq" id="WP_273594729.1">
    <property type="nucleotide sequence ID" value="NZ_JAQQXS010000001.1"/>
</dbReference>
<dbReference type="EMBL" id="JAQQXS010000001">
    <property type="protein sequence ID" value="MDC8783599.1"/>
    <property type="molecule type" value="Genomic_DNA"/>
</dbReference>
<proteinExistence type="predicted"/>
<evidence type="ECO:0000313" key="3">
    <source>
        <dbReference type="Proteomes" id="UP001219862"/>
    </source>
</evidence>
<comment type="caution">
    <text evidence="2">The sequence shown here is derived from an EMBL/GenBank/DDBJ whole genome shotgun (WGS) entry which is preliminary data.</text>
</comment>
<sequence>MAFDTRSRGRPLLLGLLALLHAAGLLFLQHLLATPRPAAVHTRQSTLVAVRLLKAQTAAPKPAQREISAPPVDRQNHLPTQESPGAPAIAVQTTEAPAPSPIAGPAASIAPPTARLLDSAATRHALREAARAPLLSERAASAMGDEPVNAQQKLAQSVQQAGHGDCVKGEYLGGGLGLLSTPFFLLAELRGQCSK</sequence>
<keyword evidence="3" id="KW-1185">Reference proteome</keyword>